<dbReference type="InterPro" id="IPR017937">
    <property type="entry name" value="Thioredoxin_CS"/>
</dbReference>
<protein>
    <recommendedName>
        <fullName evidence="6">Thioredoxin domain-containing protein</fullName>
    </recommendedName>
</protein>
<feature type="signal peptide" evidence="5">
    <location>
        <begin position="1"/>
        <end position="22"/>
    </location>
</feature>
<proteinExistence type="inferred from homology"/>
<dbReference type="InterPro" id="IPR051063">
    <property type="entry name" value="PDI"/>
</dbReference>
<dbReference type="NCBIfam" id="TIGR01126">
    <property type="entry name" value="pdi_dom"/>
    <property type="match status" value="1"/>
</dbReference>
<dbReference type="PANTHER" id="PTHR45672:SF3">
    <property type="entry name" value="THIOREDOXIN DOMAIN-CONTAINING PROTEIN 5"/>
    <property type="match status" value="1"/>
</dbReference>
<feature type="chain" id="PRO_5044756236" description="Thioredoxin domain-containing protein" evidence="5">
    <location>
        <begin position="23"/>
        <end position="210"/>
    </location>
</feature>
<gene>
    <name evidence="7" type="ORF">ACHAXA_007655</name>
</gene>
<dbReference type="InterPro" id="IPR005788">
    <property type="entry name" value="PDI_thioredoxin-like_dom"/>
</dbReference>
<dbReference type="Gene3D" id="3.40.30.10">
    <property type="entry name" value="Glutaredoxin"/>
    <property type="match status" value="1"/>
</dbReference>
<keyword evidence="2 5" id="KW-0732">Signal</keyword>
<dbReference type="Pfam" id="PF00085">
    <property type="entry name" value="Thioredoxin"/>
    <property type="match status" value="1"/>
</dbReference>
<name>A0ABD3SDD8_9STRA</name>
<dbReference type="CDD" id="cd02961">
    <property type="entry name" value="PDI_a_family"/>
    <property type="match status" value="1"/>
</dbReference>
<evidence type="ECO:0000256" key="2">
    <source>
        <dbReference type="ARBA" id="ARBA00022729"/>
    </source>
</evidence>
<organism evidence="7 8">
    <name type="scientific">Cyclostephanos tholiformis</name>
    <dbReference type="NCBI Taxonomy" id="382380"/>
    <lineage>
        <taxon>Eukaryota</taxon>
        <taxon>Sar</taxon>
        <taxon>Stramenopiles</taxon>
        <taxon>Ochrophyta</taxon>
        <taxon>Bacillariophyta</taxon>
        <taxon>Coscinodiscophyceae</taxon>
        <taxon>Thalassiosirophycidae</taxon>
        <taxon>Stephanodiscales</taxon>
        <taxon>Stephanodiscaceae</taxon>
        <taxon>Cyclostephanos</taxon>
    </lineage>
</organism>
<evidence type="ECO:0000256" key="3">
    <source>
        <dbReference type="ARBA" id="ARBA00022737"/>
    </source>
</evidence>
<dbReference type="InterPro" id="IPR036249">
    <property type="entry name" value="Thioredoxin-like_sf"/>
</dbReference>
<comment type="caution">
    <text evidence="7">The sequence shown here is derived from an EMBL/GenBank/DDBJ whole genome shotgun (WGS) entry which is preliminary data.</text>
</comment>
<dbReference type="InterPro" id="IPR013766">
    <property type="entry name" value="Thioredoxin_domain"/>
</dbReference>
<dbReference type="EMBL" id="JALLPB020000062">
    <property type="protein sequence ID" value="KAL3822544.1"/>
    <property type="molecule type" value="Genomic_DNA"/>
</dbReference>
<dbReference type="GO" id="GO:0012505">
    <property type="term" value="C:endomembrane system"/>
    <property type="evidence" value="ECO:0007669"/>
    <property type="project" value="UniProtKB-ARBA"/>
</dbReference>
<evidence type="ECO:0000256" key="1">
    <source>
        <dbReference type="ARBA" id="ARBA00006347"/>
    </source>
</evidence>
<reference evidence="7 8" key="1">
    <citation type="submission" date="2024-10" db="EMBL/GenBank/DDBJ databases">
        <title>Updated reference genomes for cyclostephanoid diatoms.</title>
        <authorList>
            <person name="Roberts W.R."/>
            <person name="Alverson A.J."/>
        </authorList>
    </citation>
    <scope>NUCLEOTIDE SEQUENCE [LARGE SCALE GENOMIC DNA]</scope>
    <source>
        <strain evidence="7 8">AJA228-03</strain>
    </source>
</reference>
<accession>A0ABD3SDD8</accession>
<evidence type="ECO:0000256" key="5">
    <source>
        <dbReference type="SAM" id="SignalP"/>
    </source>
</evidence>
<dbReference type="PROSITE" id="PS00194">
    <property type="entry name" value="THIOREDOXIN_1"/>
    <property type="match status" value="1"/>
</dbReference>
<dbReference type="AlphaFoldDB" id="A0ABD3SDD8"/>
<keyword evidence="3" id="KW-0677">Repeat</keyword>
<evidence type="ECO:0000313" key="8">
    <source>
        <dbReference type="Proteomes" id="UP001530377"/>
    </source>
</evidence>
<comment type="similarity">
    <text evidence="1 4">Belongs to the protein disulfide isomerase family.</text>
</comment>
<evidence type="ECO:0000256" key="4">
    <source>
        <dbReference type="RuleBase" id="RU004208"/>
    </source>
</evidence>
<sequence length="210" mass="23387">MNKSIAIFSVLLMAPSASRVTAKSVELNPKTFEEAIHTKNAFVKFYAPWCGHCKALAPDWDSLAEKYAASSSVVIGSVDCTTDENKDLCQEYGVQGYPTLKFFKDGNTSGDDYQGGRSLDQLESFAEELDKKCVVGTEEEMNDDKSNCSDKEKEFARKMRSKTTKERQDQIARLEKMKGGSMKPELKSWIFQRLHILAGLETTGGGNDEL</sequence>
<dbReference type="PANTHER" id="PTHR45672">
    <property type="entry name" value="PROTEIN DISULFIDE-ISOMERASE C17H9.14C-RELATED"/>
    <property type="match status" value="1"/>
</dbReference>
<keyword evidence="8" id="KW-1185">Reference proteome</keyword>
<dbReference type="PROSITE" id="PS51352">
    <property type="entry name" value="THIOREDOXIN_2"/>
    <property type="match status" value="1"/>
</dbReference>
<dbReference type="GO" id="GO:0005737">
    <property type="term" value="C:cytoplasm"/>
    <property type="evidence" value="ECO:0007669"/>
    <property type="project" value="UniProtKB-ARBA"/>
</dbReference>
<evidence type="ECO:0000313" key="7">
    <source>
        <dbReference type="EMBL" id="KAL3822544.1"/>
    </source>
</evidence>
<feature type="domain" description="Thioredoxin" evidence="6">
    <location>
        <begin position="11"/>
        <end position="131"/>
    </location>
</feature>
<dbReference type="PRINTS" id="PR00421">
    <property type="entry name" value="THIOREDOXIN"/>
</dbReference>
<evidence type="ECO:0000259" key="6">
    <source>
        <dbReference type="PROSITE" id="PS51352"/>
    </source>
</evidence>
<dbReference type="SUPFAM" id="SSF52833">
    <property type="entry name" value="Thioredoxin-like"/>
    <property type="match status" value="1"/>
</dbReference>
<dbReference type="Proteomes" id="UP001530377">
    <property type="component" value="Unassembled WGS sequence"/>
</dbReference>